<dbReference type="EMBL" id="KZ613848">
    <property type="protein sequence ID" value="PMD56659.1"/>
    <property type="molecule type" value="Genomic_DNA"/>
</dbReference>
<organism evidence="3 4">
    <name type="scientific">Hyaloscypha bicolor E</name>
    <dbReference type="NCBI Taxonomy" id="1095630"/>
    <lineage>
        <taxon>Eukaryota</taxon>
        <taxon>Fungi</taxon>
        <taxon>Dikarya</taxon>
        <taxon>Ascomycota</taxon>
        <taxon>Pezizomycotina</taxon>
        <taxon>Leotiomycetes</taxon>
        <taxon>Helotiales</taxon>
        <taxon>Hyaloscyphaceae</taxon>
        <taxon>Hyaloscypha</taxon>
        <taxon>Hyaloscypha bicolor</taxon>
    </lineage>
</organism>
<comment type="similarity">
    <text evidence="1">Belongs to the tpcK family.</text>
</comment>
<dbReference type="InterPro" id="IPR009799">
    <property type="entry name" value="EthD_dom"/>
</dbReference>
<gene>
    <name evidence="3" type="ORF">K444DRAFT_645285</name>
</gene>
<dbReference type="Pfam" id="PF07110">
    <property type="entry name" value="EthD"/>
    <property type="match status" value="1"/>
</dbReference>
<evidence type="ECO:0000256" key="1">
    <source>
        <dbReference type="ARBA" id="ARBA00005986"/>
    </source>
</evidence>
<protein>
    <recommendedName>
        <fullName evidence="2">EthD domain-containing protein</fullName>
    </recommendedName>
</protein>
<dbReference type="AlphaFoldDB" id="A0A2J6T0X7"/>
<dbReference type="GeneID" id="36593151"/>
<evidence type="ECO:0000313" key="3">
    <source>
        <dbReference type="EMBL" id="PMD56659.1"/>
    </source>
</evidence>
<evidence type="ECO:0000313" key="4">
    <source>
        <dbReference type="Proteomes" id="UP000235371"/>
    </source>
</evidence>
<dbReference type="OrthoDB" id="3183782at2759"/>
<proteinExistence type="inferred from homology"/>
<dbReference type="RefSeq" id="XP_024733563.1">
    <property type="nucleotide sequence ID" value="XM_024885074.1"/>
</dbReference>
<dbReference type="InParanoid" id="A0A2J6T0X7"/>
<accession>A0A2J6T0X7</accession>
<reference evidence="3 4" key="1">
    <citation type="submission" date="2016-04" db="EMBL/GenBank/DDBJ databases">
        <title>A degradative enzymes factory behind the ericoid mycorrhizal symbiosis.</title>
        <authorList>
            <consortium name="DOE Joint Genome Institute"/>
            <person name="Martino E."/>
            <person name="Morin E."/>
            <person name="Grelet G."/>
            <person name="Kuo A."/>
            <person name="Kohler A."/>
            <person name="Daghino S."/>
            <person name="Barry K."/>
            <person name="Choi C."/>
            <person name="Cichocki N."/>
            <person name="Clum A."/>
            <person name="Copeland A."/>
            <person name="Hainaut M."/>
            <person name="Haridas S."/>
            <person name="Labutti K."/>
            <person name="Lindquist E."/>
            <person name="Lipzen A."/>
            <person name="Khouja H.-R."/>
            <person name="Murat C."/>
            <person name="Ohm R."/>
            <person name="Olson A."/>
            <person name="Spatafora J."/>
            <person name="Veneault-Fourrey C."/>
            <person name="Henrissat B."/>
            <person name="Grigoriev I."/>
            <person name="Martin F."/>
            <person name="Perotto S."/>
        </authorList>
    </citation>
    <scope>NUCLEOTIDE SEQUENCE [LARGE SCALE GENOMIC DNA]</scope>
    <source>
        <strain evidence="3 4">E</strain>
    </source>
</reference>
<evidence type="ECO:0000259" key="2">
    <source>
        <dbReference type="Pfam" id="PF07110"/>
    </source>
</evidence>
<dbReference type="GO" id="GO:0016491">
    <property type="term" value="F:oxidoreductase activity"/>
    <property type="evidence" value="ECO:0007669"/>
    <property type="project" value="InterPro"/>
</dbReference>
<dbReference type="Proteomes" id="UP000235371">
    <property type="component" value="Unassembled WGS sequence"/>
</dbReference>
<feature type="domain" description="EthD" evidence="2">
    <location>
        <begin position="1"/>
        <end position="112"/>
    </location>
</feature>
<sequence>MTREEFSTHWFTKHAPLIVPFFLDLGVQHYEQVRSPLLSSQLCFSSVHLTRPKQIHGPLTTTSPTFTTLVSTYDGAAGMPSQSDLHNFPPPSLAKWKLAYYREVILVDERRFLVSEAMQHIHRVPPMTVDGERKVVIHDRKCLINVPESVLEVWRSYEAKGCAEEKET</sequence>
<keyword evidence="4" id="KW-1185">Reference proteome</keyword>
<name>A0A2J6T0X7_9HELO</name>